<evidence type="ECO:0000313" key="2">
    <source>
        <dbReference type="Proteomes" id="UP001632038"/>
    </source>
</evidence>
<evidence type="ECO:0008006" key="3">
    <source>
        <dbReference type="Google" id="ProtNLM"/>
    </source>
</evidence>
<dbReference type="EMBL" id="JAVIJP010000016">
    <property type="protein sequence ID" value="KAL3641888.1"/>
    <property type="molecule type" value="Genomic_DNA"/>
</dbReference>
<comment type="caution">
    <text evidence="1">The sequence shown here is derived from an EMBL/GenBank/DDBJ whole genome shotgun (WGS) entry which is preliminary data.</text>
</comment>
<accession>A0ABD3DHZ8</accession>
<organism evidence="1 2">
    <name type="scientific">Castilleja foliolosa</name>
    <dbReference type="NCBI Taxonomy" id="1961234"/>
    <lineage>
        <taxon>Eukaryota</taxon>
        <taxon>Viridiplantae</taxon>
        <taxon>Streptophyta</taxon>
        <taxon>Embryophyta</taxon>
        <taxon>Tracheophyta</taxon>
        <taxon>Spermatophyta</taxon>
        <taxon>Magnoliopsida</taxon>
        <taxon>eudicotyledons</taxon>
        <taxon>Gunneridae</taxon>
        <taxon>Pentapetalae</taxon>
        <taxon>asterids</taxon>
        <taxon>lamiids</taxon>
        <taxon>Lamiales</taxon>
        <taxon>Orobanchaceae</taxon>
        <taxon>Pedicularideae</taxon>
        <taxon>Castillejinae</taxon>
        <taxon>Castilleja</taxon>
    </lineage>
</organism>
<proteinExistence type="predicted"/>
<protein>
    <recommendedName>
        <fullName evidence="3">F-box associated domain-containing protein</fullName>
    </recommendedName>
</protein>
<reference evidence="2" key="1">
    <citation type="journal article" date="2024" name="IScience">
        <title>Strigolactones Initiate the Formation of Haustorium-like Structures in Castilleja.</title>
        <authorList>
            <person name="Buerger M."/>
            <person name="Peterson D."/>
            <person name="Chory J."/>
        </authorList>
    </citation>
    <scope>NUCLEOTIDE SEQUENCE [LARGE SCALE GENOMIC DNA]</scope>
</reference>
<gene>
    <name evidence="1" type="ORF">CASFOL_012703</name>
</gene>
<dbReference type="AlphaFoldDB" id="A0ABD3DHZ8"/>
<name>A0ABD3DHZ8_9LAMI</name>
<keyword evidence="2" id="KW-1185">Reference proteome</keyword>
<evidence type="ECO:0000313" key="1">
    <source>
        <dbReference type="EMBL" id="KAL3641888.1"/>
    </source>
</evidence>
<dbReference type="Proteomes" id="UP001632038">
    <property type="component" value="Unassembled WGS sequence"/>
</dbReference>
<sequence length="161" mass="18847">MISADGVIYWLATDPVSKGVEIIYFDPRDDEFKTLEKPVNIIEEFKSVSVFWLDCVRECLCLLCYTTIDNTEVRTWKKEEGGNNVTWKVIENEEPMGYLCRPVDISEKGMIVFELDRMEWYSEAVYYDSSQVVLVPCRESLLLNVEKSRRRKRKQSEPLGL</sequence>